<keyword evidence="4" id="KW-0067">ATP-binding</keyword>
<dbReference type="GO" id="GO:0005829">
    <property type="term" value="C:cytosol"/>
    <property type="evidence" value="ECO:0007669"/>
    <property type="project" value="TreeGrafter"/>
</dbReference>
<dbReference type="Proteomes" id="UP001156666">
    <property type="component" value="Unassembled WGS sequence"/>
</dbReference>
<evidence type="ECO:0000256" key="1">
    <source>
        <dbReference type="ARBA" id="ARBA00009919"/>
    </source>
</evidence>
<evidence type="ECO:0000259" key="13">
    <source>
        <dbReference type="PROSITE" id="PS50206"/>
    </source>
</evidence>
<comment type="function">
    <text evidence="6">Catalyzes the adenylation by ATP of the carboxyl group of the C-terminal glycine of sulfur carrier protein MoaD.</text>
</comment>
<keyword evidence="14" id="KW-0548">Nucleotidyltransferase</keyword>
<evidence type="ECO:0000256" key="8">
    <source>
        <dbReference type="ARBA" id="ARBA00066884"/>
    </source>
</evidence>
<dbReference type="EMBL" id="BSOH01000010">
    <property type="protein sequence ID" value="GLR17214.1"/>
    <property type="molecule type" value="Genomic_DNA"/>
</dbReference>
<evidence type="ECO:0000256" key="5">
    <source>
        <dbReference type="ARBA" id="ARBA00052218"/>
    </source>
</evidence>
<dbReference type="InterPro" id="IPR001763">
    <property type="entry name" value="Rhodanese-like_dom"/>
</dbReference>
<dbReference type="GO" id="GO:0008146">
    <property type="term" value="F:sulfotransferase activity"/>
    <property type="evidence" value="ECO:0007669"/>
    <property type="project" value="TreeGrafter"/>
</dbReference>
<evidence type="ECO:0000256" key="7">
    <source>
        <dbReference type="ARBA" id="ARBA00063809"/>
    </source>
</evidence>
<reference evidence="14" key="1">
    <citation type="journal article" date="2014" name="Int. J. Syst. Evol. Microbiol.">
        <title>Complete genome sequence of Corynebacterium casei LMG S-19264T (=DSM 44701T), isolated from a smear-ripened cheese.</title>
        <authorList>
            <consortium name="US DOE Joint Genome Institute (JGI-PGF)"/>
            <person name="Walter F."/>
            <person name="Albersmeier A."/>
            <person name="Kalinowski J."/>
            <person name="Ruckert C."/>
        </authorList>
    </citation>
    <scope>NUCLEOTIDE SEQUENCE</scope>
    <source>
        <strain evidence="14">NBRC 108769</strain>
    </source>
</reference>
<dbReference type="AlphaFoldDB" id="A0AA37SQ53"/>
<dbReference type="Gene3D" id="3.40.50.720">
    <property type="entry name" value="NAD(P)-binding Rossmann-like Domain"/>
    <property type="match status" value="1"/>
</dbReference>
<sequence length="372" mass="41541">MTASLTKDEFQRYSRHIILPDIGLEGQVKLKNAKVLVVGAGGLGVPVLIYLAAAGVGELCIVDFDHIDFSNLQRQVIYKTSEVGESKAETAKKFIHEQNPEVKVIIHNKWIDSSNALEIAEPYDIIVDGTDNFPTRYLLNDTAVILNKPYVYGSIFRFEGQVSVFNFRDGPNYRDLFPEPPAPELVPNCSEGGVLGVLPGIVGSIQSLETIKIIVGIGEILAGKLLTIDTLNNQYRTFKFGKRANRKPIEKLIDYQQFCNPISAPIDIEVITPLEMEQLRKDGAAFQLIDVREPYEYDIVHIGGSLMPKSEIDLHIKNIDRNKKVIIHCRSGKRSSDVIQHLKSAHGFTNLINLEGGLLRYAKDVNPELTIY</sequence>
<keyword evidence="2" id="KW-0808">Transferase</keyword>
<dbReference type="GO" id="GO:0005524">
    <property type="term" value="F:ATP binding"/>
    <property type="evidence" value="ECO:0007669"/>
    <property type="project" value="UniProtKB-KW"/>
</dbReference>
<evidence type="ECO:0000313" key="14">
    <source>
        <dbReference type="EMBL" id="GLR17214.1"/>
    </source>
</evidence>
<comment type="subunit">
    <text evidence="7">Homodimer. Forms a stable heterotetrameric complex of 2 MoeB and 2 MoaD during adenylation of MoaD.</text>
</comment>
<dbReference type="GO" id="GO:0004792">
    <property type="term" value="F:thiosulfate-cyanide sulfurtransferase activity"/>
    <property type="evidence" value="ECO:0007669"/>
    <property type="project" value="TreeGrafter"/>
</dbReference>
<keyword evidence="3" id="KW-0547">Nucleotide-binding</keyword>
<evidence type="ECO:0000256" key="3">
    <source>
        <dbReference type="ARBA" id="ARBA00022741"/>
    </source>
</evidence>
<dbReference type="SMART" id="SM00450">
    <property type="entry name" value="RHOD"/>
    <property type="match status" value="1"/>
</dbReference>
<feature type="domain" description="Rhodanese" evidence="13">
    <location>
        <begin position="282"/>
        <end position="370"/>
    </location>
</feature>
<accession>A0AA37SQ53</accession>
<evidence type="ECO:0000256" key="4">
    <source>
        <dbReference type="ARBA" id="ARBA00022840"/>
    </source>
</evidence>
<dbReference type="Gene3D" id="3.40.250.10">
    <property type="entry name" value="Rhodanese-like domain"/>
    <property type="match status" value="1"/>
</dbReference>
<dbReference type="InterPro" id="IPR035985">
    <property type="entry name" value="Ubiquitin-activating_enz"/>
</dbReference>
<evidence type="ECO:0000256" key="6">
    <source>
        <dbReference type="ARBA" id="ARBA00055169"/>
    </source>
</evidence>
<dbReference type="CDD" id="cd00158">
    <property type="entry name" value="RHOD"/>
    <property type="match status" value="1"/>
</dbReference>
<gene>
    <name evidence="14" type="primary">moeZ</name>
    <name evidence="14" type="ORF">GCM10007940_18290</name>
</gene>
<dbReference type="PANTHER" id="PTHR10953:SF102">
    <property type="entry name" value="ADENYLYLTRANSFERASE AND SULFURTRANSFERASE MOCS3"/>
    <property type="match status" value="1"/>
</dbReference>
<reference evidence="14" key="2">
    <citation type="submission" date="2023-01" db="EMBL/GenBank/DDBJ databases">
        <title>Draft genome sequence of Portibacter lacus strain NBRC 108769.</title>
        <authorList>
            <person name="Sun Q."/>
            <person name="Mori K."/>
        </authorList>
    </citation>
    <scope>NUCLEOTIDE SEQUENCE</scope>
    <source>
        <strain evidence="14">NBRC 108769</strain>
    </source>
</reference>
<evidence type="ECO:0000256" key="12">
    <source>
        <dbReference type="ARBA" id="ARBA00078531"/>
    </source>
</evidence>
<dbReference type="PANTHER" id="PTHR10953">
    <property type="entry name" value="UBIQUITIN-ACTIVATING ENZYME E1"/>
    <property type="match status" value="1"/>
</dbReference>
<dbReference type="SUPFAM" id="SSF69572">
    <property type="entry name" value="Activating enzymes of the ubiquitin-like proteins"/>
    <property type="match status" value="1"/>
</dbReference>
<protein>
    <recommendedName>
        <fullName evidence="9">Molybdopterin-synthase adenylyltransferase</fullName>
        <ecNumber evidence="8">2.7.7.80</ecNumber>
    </recommendedName>
    <alternativeName>
        <fullName evidence="12">MoaD protein adenylase</fullName>
    </alternativeName>
    <alternativeName>
        <fullName evidence="10">Molybdopterin-converting factor subunit 1 adenylase</fullName>
    </alternativeName>
    <alternativeName>
        <fullName evidence="11">Sulfur carrier protein MoaD adenylyltransferase</fullName>
    </alternativeName>
</protein>
<name>A0AA37SQ53_9BACT</name>
<dbReference type="GO" id="GO:0061605">
    <property type="term" value="F:molybdopterin-synthase adenylyltransferase activity"/>
    <property type="evidence" value="ECO:0007669"/>
    <property type="project" value="UniProtKB-EC"/>
</dbReference>
<comment type="catalytic activity">
    <reaction evidence="5">
        <text>[molybdopterin-synthase sulfur-carrier protein]-C-terminal Gly-Gly + ATP + H(+) = [molybdopterin-synthase sulfur-carrier protein]-C-terminal Gly-Gly-AMP + diphosphate</text>
        <dbReference type="Rhea" id="RHEA:43616"/>
        <dbReference type="Rhea" id="RHEA-COMP:12159"/>
        <dbReference type="Rhea" id="RHEA-COMP:12202"/>
        <dbReference type="ChEBI" id="CHEBI:15378"/>
        <dbReference type="ChEBI" id="CHEBI:30616"/>
        <dbReference type="ChEBI" id="CHEBI:33019"/>
        <dbReference type="ChEBI" id="CHEBI:90618"/>
        <dbReference type="ChEBI" id="CHEBI:90778"/>
        <dbReference type="EC" id="2.7.7.80"/>
    </reaction>
</comment>
<dbReference type="FunFam" id="3.40.50.720:FF:000033">
    <property type="entry name" value="Adenylyltransferase and sulfurtransferase MOCS3"/>
    <property type="match status" value="1"/>
</dbReference>
<dbReference type="NCBIfam" id="NF004281">
    <property type="entry name" value="PRK05690.1"/>
    <property type="match status" value="1"/>
</dbReference>
<dbReference type="InterPro" id="IPR045886">
    <property type="entry name" value="ThiF/MoeB/HesA"/>
</dbReference>
<keyword evidence="15" id="KW-1185">Reference proteome</keyword>
<evidence type="ECO:0000313" key="15">
    <source>
        <dbReference type="Proteomes" id="UP001156666"/>
    </source>
</evidence>
<dbReference type="Pfam" id="PF00581">
    <property type="entry name" value="Rhodanese"/>
    <property type="match status" value="1"/>
</dbReference>
<dbReference type="CDD" id="cd00757">
    <property type="entry name" value="ThiF_MoeB_HesA_family"/>
    <property type="match status" value="1"/>
</dbReference>
<dbReference type="PROSITE" id="PS50206">
    <property type="entry name" value="RHODANESE_3"/>
    <property type="match status" value="1"/>
</dbReference>
<dbReference type="RefSeq" id="WP_235293911.1">
    <property type="nucleotide sequence ID" value="NZ_BSOH01000010.1"/>
</dbReference>
<dbReference type="GO" id="GO:0008641">
    <property type="term" value="F:ubiquitin-like modifier activating enzyme activity"/>
    <property type="evidence" value="ECO:0007669"/>
    <property type="project" value="InterPro"/>
</dbReference>
<evidence type="ECO:0000256" key="2">
    <source>
        <dbReference type="ARBA" id="ARBA00022679"/>
    </source>
</evidence>
<organism evidence="14 15">
    <name type="scientific">Portibacter lacus</name>
    <dbReference type="NCBI Taxonomy" id="1099794"/>
    <lineage>
        <taxon>Bacteria</taxon>
        <taxon>Pseudomonadati</taxon>
        <taxon>Bacteroidota</taxon>
        <taxon>Saprospiria</taxon>
        <taxon>Saprospirales</taxon>
        <taxon>Haliscomenobacteraceae</taxon>
        <taxon>Portibacter</taxon>
    </lineage>
</organism>
<dbReference type="InterPro" id="IPR000594">
    <property type="entry name" value="ThiF_NAD_FAD-bd"/>
</dbReference>
<evidence type="ECO:0000256" key="11">
    <source>
        <dbReference type="ARBA" id="ARBA00075328"/>
    </source>
</evidence>
<proteinExistence type="inferred from homology"/>
<comment type="caution">
    <text evidence="14">The sequence shown here is derived from an EMBL/GenBank/DDBJ whole genome shotgun (WGS) entry which is preliminary data.</text>
</comment>
<dbReference type="EC" id="2.7.7.80" evidence="8"/>
<dbReference type="Pfam" id="PF00899">
    <property type="entry name" value="ThiF"/>
    <property type="match status" value="1"/>
</dbReference>
<evidence type="ECO:0000256" key="10">
    <source>
        <dbReference type="ARBA" id="ARBA00075110"/>
    </source>
</evidence>
<evidence type="ECO:0000256" key="9">
    <source>
        <dbReference type="ARBA" id="ARBA00073635"/>
    </source>
</evidence>
<dbReference type="InterPro" id="IPR036873">
    <property type="entry name" value="Rhodanese-like_dom_sf"/>
</dbReference>
<comment type="similarity">
    <text evidence="1">Belongs to the HesA/MoeB/ThiF family.</text>
</comment>